<organism evidence="3">
    <name type="scientific">Thermodesulfobium narugense</name>
    <dbReference type="NCBI Taxonomy" id="184064"/>
    <lineage>
        <taxon>Bacteria</taxon>
        <taxon>Pseudomonadati</taxon>
        <taxon>Thermodesulfobiota</taxon>
        <taxon>Thermodesulfobiia</taxon>
        <taxon>Thermodesulfobiales</taxon>
        <taxon>Thermodesulfobiaceae</taxon>
        <taxon>Thermodesulfobium</taxon>
    </lineage>
</organism>
<protein>
    <recommendedName>
        <fullName evidence="4">Septum formation initiator family protein</fullName>
    </recommendedName>
</protein>
<reference evidence="3" key="1">
    <citation type="journal article" date="2020" name="mSystems">
        <title>Genome- and Community-Level Interaction Insights into Carbon Utilization and Element Cycling Functions of Hydrothermarchaeota in Hydrothermal Sediment.</title>
        <authorList>
            <person name="Zhou Z."/>
            <person name="Liu Y."/>
            <person name="Xu W."/>
            <person name="Pan J."/>
            <person name="Luo Z.H."/>
            <person name="Li M."/>
        </authorList>
    </citation>
    <scope>NUCLEOTIDE SEQUENCE [LARGE SCALE GENOMIC DNA]</scope>
    <source>
        <strain evidence="3">SpSt-1019</strain>
    </source>
</reference>
<keyword evidence="2" id="KW-0472">Membrane</keyword>
<proteinExistence type="predicted"/>
<keyword evidence="2" id="KW-1133">Transmembrane helix</keyword>
<accession>A0A7C5PRI5</accession>
<dbReference type="EMBL" id="DRUY01000262">
    <property type="protein sequence ID" value="HHI66454.1"/>
    <property type="molecule type" value="Genomic_DNA"/>
</dbReference>
<evidence type="ECO:0008006" key="4">
    <source>
        <dbReference type="Google" id="ProtNLM"/>
    </source>
</evidence>
<feature type="coiled-coil region" evidence="1">
    <location>
        <begin position="50"/>
        <end position="77"/>
    </location>
</feature>
<evidence type="ECO:0000256" key="1">
    <source>
        <dbReference type="SAM" id="Coils"/>
    </source>
</evidence>
<feature type="transmembrane region" description="Helical" evidence="2">
    <location>
        <begin position="21"/>
        <end position="44"/>
    </location>
</feature>
<sequence length="113" mass="13591">MNRPREAWDTRLRPRSRPNKYGPLRSLWFFLLIILLVVLALWVIDGINKVAVLNKEKASFLEKKKRLENEINVLDRRIKLFNDPVWLDFYLRKNYSFLYKDEKLIIIKKDGGS</sequence>
<evidence type="ECO:0000313" key="3">
    <source>
        <dbReference type="EMBL" id="HHI66454.1"/>
    </source>
</evidence>
<dbReference type="AlphaFoldDB" id="A0A7C5PRI5"/>
<keyword evidence="1" id="KW-0175">Coiled coil</keyword>
<comment type="caution">
    <text evidence="3">The sequence shown here is derived from an EMBL/GenBank/DDBJ whole genome shotgun (WGS) entry which is preliminary data.</text>
</comment>
<evidence type="ECO:0000256" key="2">
    <source>
        <dbReference type="SAM" id="Phobius"/>
    </source>
</evidence>
<keyword evidence="2" id="KW-0812">Transmembrane</keyword>
<name>A0A7C5PRI5_9BACT</name>
<gene>
    <name evidence="3" type="ORF">ENL70_07925</name>
</gene>